<name>A0A0D2DPH2_9EURO</name>
<reference evidence="2 3" key="1">
    <citation type="submission" date="2015-01" db="EMBL/GenBank/DDBJ databases">
        <title>The Genome Sequence of Exophiala oligosperma CBS72588.</title>
        <authorList>
            <consortium name="The Broad Institute Genomics Platform"/>
            <person name="Cuomo C."/>
            <person name="de Hoog S."/>
            <person name="Gorbushina A."/>
            <person name="Stielow B."/>
            <person name="Teixiera M."/>
            <person name="Abouelleil A."/>
            <person name="Chapman S.B."/>
            <person name="Priest M."/>
            <person name="Young S.K."/>
            <person name="Wortman J."/>
            <person name="Nusbaum C."/>
            <person name="Birren B."/>
        </authorList>
    </citation>
    <scope>NUCLEOTIDE SEQUENCE [LARGE SCALE GENOMIC DNA]</scope>
    <source>
        <strain evidence="2 3">CBS 72588</strain>
    </source>
</reference>
<feature type="transmembrane region" description="Helical" evidence="1">
    <location>
        <begin position="149"/>
        <end position="181"/>
    </location>
</feature>
<evidence type="ECO:0000313" key="3">
    <source>
        <dbReference type="Proteomes" id="UP000053342"/>
    </source>
</evidence>
<protein>
    <recommendedName>
        <fullName evidence="4">Steroid 5-alpha reductase C-terminal domain-containing protein</fullName>
    </recommendedName>
</protein>
<dbReference type="Pfam" id="PF06966">
    <property type="entry name" value="DUF1295"/>
    <property type="match status" value="1"/>
</dbReference>
<dbReference type="GeneID" id="27361814"/>
<dbReference type="Proteomes" id="UP000053342">
    <property type="component" value="Unassembled WGS sequence"/>
</dbReference>
<feature type="transmembrane region" description="Helical" evidence="1">
    <location>
        <begin position="53"/>
        <end position="71"/>
    </location>
</feature>
<sequence length="367" mass="41040">MALPVVRSLVECADYSNTLAPYTYQLRALPEVFVQALTNVAALKQLYLDTNPLVSAIAFSVAISPIFLVVSEFNKNYSQVDRVWSILPTIYNLHYAIYAHLAGIDATRIGLVAGISAIWSTRLTYNYYRKGGYSIGSEDYRWAIVKKQVGSGLFFLFNVAFISLGQSLLLATVTTPTYVLLLASRLATYSSEVPGLGLEDMVAASIMLSAIAVSFIADQQQWDFQTAKSNYRSNAKVPAGYDQEDLDRGFLTKGLFAYSRHPNFAAEQTVWVSLYIWSCLVTRTWHNWTGIGALSYLSLFQASTWLTELLSAQKYPEYKVYQQRVGKFLPSPTSAGSVFPKKQIKDVGNAQTKHIEAVKARERYDLR</sequence>
<dbReference type="VEuPathDB" id="FungiDB:PV06_09740"/>
<keyword evidence="1" id="KW-0472">Membrane</keyword>
<organism evidence="2 3">
    <name type="scientific">Exophiala oligosperma</name>
    <dbReference type="NCBI Taxonomy" id="215243"/>
    <lineage>
        <taxon>Eukaryota</taxon>
        <taxon>Fungi</taxon>
        <taxon>Dikarya</taxon>
        <taxon>Ascomycota</taxon>
        <taxon>Pezizomycotina</taxon>
        <taxon>Eurotiomycetes</taxon>
        <taxon>Chaetothyriomycetidae</taxon>
        <taxon>Chaetothyriales</taxon>
        <taxon>Herpotrichiellaceae</taxon>
        <taxon>Exophiala</taxon>
    </lineage>
</organism>
<dbReference type="Gene3D" id="1.20.120.1630">
    <property type="match status" value="1"/>
</dbReference>
<evidence type="ECO:0000256" key="1">
    <source>
        <dbReference type="SAM" id="Phobius"/>
    </source>
</evidence>
<feature type="transmembrane region" description="Helical" evidence="1">
    <location>
        <begin position="201"/>
        <end position="218"/>
    </location>
</feature>
<keyword evidence="1" id="KW-0812">Transmembrane</keyword>
<dbReference type="AlphaFoldDB" id="A0A0D2DPH2"/>
<accession>A0A0D2DPH2</accession>
<evidence type="ECO:0000313" key="2">
    <source>
        <dbReference type="EMBL" id="KIW37744.1"/>
    </source>
</evidence>
<dbReference type="GO" id="GO:0016020">
    <property type="term" value="C:membrane"/>
    <property type="evidence" value="ECO:0007669"/>
    <property type="project" value="TreeGrafter"/>
</dbReference>
<gene>
    <name evidence="2" type="ORF">PV06_09740</name>
</gene>
<dbReference type="PANTHER" id="PTHR32251:SF23">
    <property type="entry name" value="3-OXO-5-ALPHA-STEROID 4-DEHYDROGENASE (DUF1295)"/>
    <property type="match status" value="1"/>
</dbReference>
<keyword evidence="1" id="KW-1133">Transmembrane helix</keyword>
<keyword evidence="3" id="KW-1185">Reference proteome</keyword>
<proteinExistence type="predicted"/>
<evidence type="ECO:0008006" key="4">
    <source>
        <dbReference type="Google" id="ProtNLM"/>
    </source>
</evidence>
<dbReference type="OrthoDB" id="201504at2759"/>
<dbReference type="RefSeq" id="XP_016257960.1">
    <property type="nucleotide sequence ID" value="XM_016411206.1"/>
</dbReference>
<dbReference type="PANTHER" id="PTHR32251">
    <property type="entry name" value="3-OXO-5-ALPHA-STEROID 4-DEHYDROGENASE"/>
    <property type="match status" value="1"/>
</dbReference>
<dbReference type="HOGENOM" id="CLU_043418_0_1_1"/>
<dbReference type="InterPro" id="IPR010721">
    <property type="entry name" value="UstE-like"/>
</dbReference>
<dbReference type="EMBL" id="KN847342">
    <property type="protein sequence ID" value="KIW37744.1"/>
    <property type="molecule type" value="Genomic_DNA"/>
</dbReference>